<sequence length="107" mass="12208">MVTAFKAFLNSPVGPKTTHFWGPVFNWGFILAGMADMNKPPELISGRMTAVMCVYSGLFMRFAWVVNPRNYFLMATHVSNESVQLYQLARYARAHGYLEKKEPEAQQ</sequence>
<organism evidence="1 2">
    <name type="scientific">Avena sativa</name>
    <name type="common">Oat</name>
    <dbReference type="NCBI Taxonomy" id="4498"/>
    <lineage>
        <taxon>Eukaryota</taxon>
        <taxon>Viridiplantae</taxon>
        <taxon>Streptophyta</taxon>
        <taxon>Embryophyta</taxon>
        <taxon>Tracheophyta</taxon>
        <taxon>Spermatophyta</taxon>
        <taxon>Magnoliopsida</taxon>
        <taxon>Liliopsida</taxon>
        <taxon>Poales</taxon>
        <taxon>Poaceae</taxon>
        <taxon>BOP clade</taxon>
        <taxon>Pooideae</taxon>
        <taxon>Poodae</taxon>
        <taxon>Poeae</taxon>
        <taxon>Poeae Chloroplast Group 1 (Aveneae type)</taxon>
        <taxon>Aveninae</taxon>
        <taxon>Avena</taxon>
    </lineage>
</organism>
<proteinExistence type="predicted"/>
<dbReference type="Proteomes" id="UP001732700">
    <property type="component" value="Chromosome 7D"/>
</dbReference>
<keyword evidence="2" id="KW-1185">Reference proteome</keyword>
<dbReference type="EnsemblPlants" id="AVESA.00010b.r2.7DG1379110.1">
    <property type="protein sequence ID" value="AVESA.00010b.r2.7DG1379110.1.CDS"/>
    <property type="gene ID" value="AVESA.00010b.r2.7DG1379110"/>
</dbReference>
<reference evidence="1" key="1">
    <citation type="submission" date="2021-05" db="EMBL/GenBank/DDBJ databases">
        <authorList>
            <person name="Scholz U."/>
            <person name="Mascher M."/>
            <person name="Fiebig A."/>
        </authorList>
    </citation>
    <scope>NUCLEOTIDE SEQUENCE [LARGE SCALE GENOMIC DNA]</scope>
</reference>
<name>A0ACD6AHB6_AVESA</name>
<accession>A0ACD6AHB6</accession>
<evidence type="ECO:0000313" key="1">
    <source>
        <dbReference type="EnsemblPlants" id="AVESA.00010b.r2.7DG1379110.1.CDS"/>
    </source>
</evidence>
<reference evidence="1" key="2">
    <citation type="submission" date="2025-09" db="UniProtKB">
        <authorList>
            <consortium name="EnsemblPlants"/>
        </authorList>
    </citation>
    <scope>IDENTIFICATION</scope>
</reference>
<evidence type="ECO:0000313" key="2">
    <source>
        <dbReference type="Proteomes" id="UP001732700"/>
    </source>
</evidence>
<protein>
    <submittedName>
        <fullName evidence="1">Uncharacterized protein</fullName>
    </submittedName>
</protein>